<dbReference type="RefSeq" id="WP_154524696.1">
    <property type="nucleotide sequence ID" value="NZ_JAQYJL010000026.1"/>
</dbReference>
<keyword evidence="3" id="KW-1185">Reference proteome</keyword>
<gene>
    <name evidence="2" type="ORF">FYJ35_06275</name>
</gene>
<reference evidence="2 3" key="1">
    <citation type="submission" date="2019-08" db="EMBL/GenBank/DDBJ databases">
        <title>In-depth cultivation of the pig gut microbiome towards novel bacterial diversity and tailored functional studies.</title>
        <authorList>
            <person name="Wylensek D."/>
            <person name="Hitch T.C.A."/>
            <person name="Clavel T."/>
        </authorList>
    </citation>
    <scope>NUCLEOTIDE SEQUENCE [LARGE SCALE GENOMIC DNA]</scope>
    <source>
        <strain evidence="2 3">Oil+RF-744-WCA-WT-11</strain>
    </source>
</reference>
<dbReference type="Gene3D" id="3.40.630.30">
    <property type="match status" value="1"/>
</dbReference>
<evidence type="ECO:0000259" key="1">
    <source>
        <dbReference type="Pfam" id="PF09924"/>
    </source>
</evidence>
<dbReference type="InterPro" id="IPR016732">
    <property type="entry name" value="UCP018688"/>
</dbReference>
<dbReference type="EMBL" id="VULZ01000005">
    <property type="protein sequence ID" value="MSS14650.1"/>
    <property type="molecule type" value="Genomic_DNA"/>
</dbReference>
<feature type="domain" description="Phosphatidylglycerol lysyltransferase C-terminal" evidence="1">
    <location>
        <begin position="24"/>
        <end position="290"/>
    </location>
</feature>
<dbReference type="InterPro" id="IPR024320">
    <property type="entry name" value="LPG_synthase_C"/>
</dbReference>
<organism evidence="2 3">
    <name type="scientific">Porcincola intestinalis</name>
    <dbReference type="NCBI Taxonomy" id="2606632"/>
    <lineage>
        <taxon>Bacteria</taxon>
        <taxon>Bacillati</taxon>
        <taxon>Bacillota</taxon>
        <taxon>Clostridia</taxon>
        <taxon>Lachnospirales</taxon>
        <taxon>Lachnospiraceae</taxon>
        <taxon>Porcincola</taxon>
    </lineage>
</organism>
<name>A0A6L5X362_9FIRM</name>
<protein>
    <submittedName>
        <fullName evidence="2">DUF2156 domain-containing protein</fullName>
    </submittedName>
</protein>
<dbReference type="Pfam" id="PF09924">
    <property type="entry name" value="LPG_synthase_C"/>
    <property type="match status" value="1"/>
</dbReference>
<comment type="caution">
    <text evidence="2">The sequence shown here is derived from an EMBL/GenBank/DDBJ whole genome shotgun (WGS) entry which is preliminary data.</text>
</comment>
<dbReference type="AlphaFoldDB" id="A0A6L5X362"/>
<dbReference type="PANTHER" id="PTHR41373:SF1">
    <property type="entry name" value="PHOSPHATIDYLGLYCEROL LYSYLTRANSFERASE C-TERMINAL DOMAIN-CONTAINING PROTEIN"/>
    <property type="match status" value="1"/>
</dbReference>
<dbReference type="PANTHER" id="PTHR41373">
    <property type="entry name" value="DUF2156 DOMAIN-CONTAINING PROTEIN"/>
    <property type="match status" value="1"/>
</dbReference>
<dbReference type="SUPFAM" id="SSF55729">
    <property type="entry name" value="Acyl-CoA N-acyltransferases (Nat)"/>
    <property type="match status" value="2"/>
</dbReference>
<dbReference type="Proteomes" id="UP000481852">
    <property type="component" value="Unassembled WGS sequence"/>
</dbReference>
<accession>A0A6L5X362</accession>
<evidence type="ECO:0000313" key="3">
    <source>
        <dbReference type="Proteomes" id="UP000481852"/>
    </source>
</evidence>
<dbReference type="PIRSF" id="PIRSF018688">
    <property type="entry name" value="UCP018688"/>
    <property type="match status" value="1"/>
</dbReference>
<evidence type="ECO:0000313" key="2">
    <source>
        <dbReference type="EMBL" id="MSS14650.1"/>
    </source>
</evidence>
<dbReference type="InterPro" id="IPR016181">
    <property type="entry name" value="Acyl_CoA_acyltransferase"/>
</dbReference>
<sequence>MDLPKSLFKEVTLADQELLLPFYRRLNSRSCDDCFSNLYLWKHLEPMEYQISDGVLILKSKTPKPFFRFPMGEQEKLPAVLDAMVGLASEEGVPFKIRYVTKEQFDLIETACPGKFRFEPTRNYWDYVYETEKLKNLSGRKYHGKKNHINKFLRDYPDWSFEPITDDNVEECFQMGLKWRVLNDCDELYEKRIEMCVALNSLRLLKELHLTGGLLRVNGQVVAYTIGEKVNDNTFVVHIEKALTDVEGAYTVINQQFVEHAMDGIPYVNREDDTGDEGLREAKESYHPVMMVEKGEVTLQ</sequence>
<proteinExistence type="predicted"/>